<protein>
    <submittedName>
        <fullName evidence="1">CG11882</fullName>
    </submittedName>
</protein>
<proteinExistence type="predicted"/>
<dbReference type="OMA" id="VTARCSW"/>
<accession>A0A0M5J983</accession>
<dbReference type="OrthoDB" id="7880149at2759"/>
<keyword evidence="2" id="KW-1185">Reference proteome</keyword>
<name>A0A0M5J983_DROBS</name>
<dbReference type="PANTHER" id="PTHR14787:SF1">
    <property type="entry name" value="ATPASE PAAT"/>
    <property type="match status" value="1"/>
</dbReference>
<dbReference type="EMBL" id="CP012526">
    <property type="protein sequence ID" value="ALC46411.1"/>
    <property type="molecule type" value="Genomic_DNA"/>
</dbReference>
<organism evidence="1 2">
    <name type="scientific">Drosophila busckii</name>
    <name type="common">Fruit fly</name>
    <dbReference type="NCBI Taxonomy" id="30019"/>
    <lineage>
        <taxon>Eukaryota</taxon>
        <taxon>Metazoa</taxon>
        <taxon>Ecdysozoa</taxon>
        <taxon>Arthropoda</taxon>
        <taxon>Hexapoda</taxon>
        <taxon>Insecta</taxon>
        <taxon>Pterygota</taxon>
        <taxon>Neoptera</taxon>
        <taxon>Endopterygota</taxon>
        <taxon>Diptera</taxon>
        <taxon>Brachycera</taxon>
        <taxon>Muscomorpha</taxon>
        <taxon>Ephydroidea</taxon>
        <taxon>Drosophilidae</taxon>
        <taxon>Drosophila</taxon>
    </lineage>
</organism>
<evidence type="ECO:0000313" key="2">
    <source>
        <dbReference type="Proteomes" id="UP000494163"/>
    </source>
</evidence>
<dbReference type="AlphaFoldDB" id="A0A0M5J983"/>
<gene>
    <name evidence="1" type="ORF">Dbus_chr3Rg1161</name>
</gene>
<dbReference type="PANTHER" id="PTHR14787">
    <property type="entry name" value="C10ORF188 FAMILY MEMBER"/>
    <property type="match status" value="1"/>
</dbReference>
<dbReference type="Proteomes" id="UP000494163">
    <property type="component" value="Chromosome 3R"/>
</dbReference>
<dbReference type="InterPro" id="IPR028043">
    <property type="entry name" value="PAAT-like"/>
</dbReference>
<sequence>MDSKAEQVDARCSWTRVAGQELGQLVATRISEEDVFEKPDLDDVVNEERAVLFSNNEGPTVPCELQFQILPRFKIAAITLVCSTSKVEIFVGPSQEYLETKHGTAVEPDDSDVPIRPYRYDVEIDRSGIADITLKLLTSAKEICVFGTMLHIAPNPNGITTQLQKPINIARMQELLQKGGLQSKQDNDLMLEKFVSLKNNINDLHDKLELLEKSIAKRLDDFEAKQAAKLDRILELLQQKM</sequence>
<reference evidence="1 2" key="1">
    <citation type="submission" date="2015-08" db="EMBL/GenBank/DDBJ databases">
        <title>Ancestral chromatin configuration constrains chromatin evolution on differentiating sex chromosomes in Drosophila.</title>
        <authorList>
            <person name="Zhou Q."/>
            <person name="Bachtrog D."/>
        </authorList>
    </citation>
    <scope>NUCLEOTIDE SEQUENCE [LARGE SCALE GENOMIC DNA]</scope>
    <source>
        <tissue evidence="1">Whole larvae</tissue>
    </source>
</reference>
<dbReference type="Pfam" id="PF14958">
    <property type="entry name" value="PAAT-like"/>
    <property type="match status" value="1"/>
</dbReference>
<evidence type="ECO:0000313" key="1">
    <source>
        <dbReference type="EMBL" id="ALC46411.1"/>
    </source>
</evidence>